<proteinExistence type="evidence at transcript level"/>
<feature type="compositionally biased region" description="Polar residues" evidence="1">
    <location>
        <begin position="13"/>
        <end position="29"/>
    </location>
</feature>
<evidence type="ECO:0000256" key="1">
    <source>
        <dbReference type="SAM" id="MobiDB-lite"/>
    </source>
</evidence>
<evidence type="ECO:0000313" key="2">
    <source>
        <dbReference type="EMBL" id="AAX28530.1"/>
    </source>
</evidence>
<dbReference type="EMBL" id="AY812641">
    <property type="protein sequence ID" value="AAX28530.1"/>
    <property type="molecule type" value="mRNA"/>
</dbReference>
<dbReference type="AlphaFoldDB" id="Q5BVP5"/>
<reference evidence="2" key="2">
    <citation type="journal article" date="2006" name="PLoS Pathog.">
        <title>New perspectives on host-parasite interplay by comparative transcriptomic and proteomic analyses of Schistosoma japonicum.</title>
        <authorList>
            <person name="Liu F."/>
            <person name="Lu J."/>
            <person name="Hu W."/>
            <person name="Wang S.Y."/>
            <person name="Cui S.J."/>
            <person name="Chi M."/>
            <person name="Yan Q."/>
            <person name="Wang X.R."/>
            <person name="Song H.D."/>
            <person name="Xu X.N."/>
            <person name="Wang J.J."/>
            <person name="Zhang X.L."/>
            <person name="Zhang X."/>
            <person name="Wang Z.Q."/>
            <person name="Xue C.L."/>
            <person name="Brindley P.J."/>
            <person name="McManus D.P."/>
            <person name="Yang P.Y."/>
            <person name="Feng Z."/>
            <person name="Chen Z."/>
            <person name="Han Z.G."/>
        </authorList>
    </citation>
    <scope>NUCLEOTIDE SEQUENCE</scope>
</reference>
<accession>Q5BVP5</accession>
<organism evidence="2">
    <name type="scientific">Schistosoma japonicum</name>
    <name type="common">Blood fluke</name>
    <dbReference type="NCBI Taxonomy" id="6182"/>
    <lineage>
        <taxon>Eukaryota</taxon>
        <taxon>Metazoa</taxon>
        <taxon>Spiralia</taxon>
        <taxon>Lophotrochozoa</taxon>
        <taxon>Platyhelminthes</taxon>
        <taxon>Trematoda</taxon>
        <taxon>Digenea</taxon>
        <taxon>Strigeidida</taxon>
        <taxon>Schistosomatoidea</taxon>
        <taxon>Schistosomatidae</taxon>
        <taxon>Schistosoma</taxon>
    </lineage>
</organism>
<sequence length="53" mass="5891">MVFPPSNHDDQQWDASSVVNSDLLSSHPTGNVHHPLNGNDHSCQLSIQHLDVY</sequence>
<protein>
    <submittedName>
        <fullName evidence="2">Uncharacterized protein</fullName>
    </submittedName>
</protein>
<reference evidence="2" key="1">
    <citation type="submission" date="2005-03" db="EMBL/GenBank/DDBJ databases">
        <authorList>
            <person name="Han Z."/>
        </authorList>
    </citation>
    <scope>NUCLEOTIDE SEQUENCE</scope>
</reference>
<name>Q5BVP5_SCHJA</name>
<feature type="region of interest" description="Disordered" evidence="1">
    <location>
        <begin position="1"/>
        <end position="41"/>
    </location>
</feature>